<dbReference type="InterPro" id="IPR033443">
    <property type="entry name" value="PROP1-like_PPR_dom"/>
</dbReference>
<organism evidence="5 6">
    <name type="scientific">Rubroshorea leprosula</name>
    <dbReference type="NCBI Taxonomy" id="152421"/>
    <lineage>
        <taxon>Eukaryota</taxon>
        <taxon>Viridiplantae</taxon>
        <taxon>Streptophyta</taxon>
        <taxon>Embryophyta</taxon>
        <taxon>Tracheophyta</taxon>
        <taxon>Spermatophyta</taxon>
        <taxon>Magnoliopsida</taxon>
        <taxon>eudicotyledons</taxon>
        <taxon>Gunneridae</taxon>
        <taxon>Pentapetalae</taxon>
        <taxon>rosids</taxon>
        <taxon>malvids</taxon>
        <taxon>Malvales</taxon>
        <taxon>Dipterocarpaceae</taxon>
        <taxon>Rubroshorea</taxon>
    </lineage>
</organism>
<keyword evidence="6" id="KW-1185">Reference proteome</keyword>
<feature type="compositionally biased region" description="Basic residues" evidence="3">
    <location>
        <begin position="861"/>
        <end position="874"/>
    </location>
</feature>
<reference evidence="5 6" key="1">
    <citation type="journal article" date="2021" name="Commun. Biol.">
        <title>The genome of Shorea leprosula (Dipterocarpaceae) highlights the ecological relevance of drought in aseasonal tropical rainforests.</title>
        <authorList>
            <person name="Ng K.K.S."/>
            <person name="Kobayashi M.J."/>
            <person name="Fawcett J.A."/>
            <person name="Hatakeyama M."/>
            <person name="Paape T."/>
            <person name="Ng C.H."/>
            <person name="Ang C.C."/>
            <person name="Tnah L.H."/>
            <person name="Lee C.T."/>
            <person name="Nishiyama T."/>
            <person name="Sese J."/>
            <person name="O'Brien M.J."/>
            <person name="Copetti D."/>
            <person name="Mohd Noor M.I."/>
            <person name="Ong R.C."/>
            <person name="Putra M."/>
            <person name="Sireger I.Z."/>
            <person name="Indrioko S."/>
            <person name="Kosugi Y."/>
            <person name="Izuno A."/>
            <person name="Isagi Y."/>
            <person name="Lee S.L."/>
            <person name="Shimizu K.K."/>
        </authorList>
    </citation>
    <scope>NUCLEOTIDE SEQUENCE [LARGE SCALE GENOMIC DNA]</scope>
    <source>
        <strain evidence="5">214</strain>
    </source>
</reference>
<proteinExistence type="predicted"/>
<dbReference type="InterPro" id="IPR002885">
    <property type="entry name" value="PPR_rpt"/>
</dbReference>
<feature type="repeat" description="PPR" evidence="2">
    <location>
        <begin position="470"/>
        <end position="504"/>
    </location>
</feature>
<evidence type="ECO:0000259" key="4">
    <source>
        <dbReference type="Pfam" id="PF17177"/>
    </source>
</evidence>
<feature type="repeat" description="PPR" evidence="2">
    <location>
        <begin position="505"/>
        <end position="539"/>
    </location>
</feature>
<dbReference type="Gene3D" id="1.25.40.10">
    <property type="entry name" value="Tetratricopeptide repeat domain"/>
    <property type="match status" value="3"/>
</dbReference>
<dbReference type="Proteomes" id="UP001054252">
    <property type="component" value="Unassembled WGS sequence"/>
</dbReference>
<dbReference type="PANTHER" id="PTHR47262">
    <property type="entry name" value="OS02G0132600 PROTEIN"/>
    <property type="match status" value="1"/>
</dbReference>
<name>A0AAV5JM67_9ROSI</name>
<evidence type="ECO:0000256" key="2">
    <source>
        <dbReference type="PROSITE-ProRule" id="PRU00708"/>
    </source>
</evidence>
<dbReference type="NCBIfam" id="TIGR00756">
    <property type="entry name" value="PPR"/>
    <property type="match status" value="1"/>
</dbReference>
<dbReference type="PROSITE" id="PS51375">
    <property type="entry name" value="PPR"/>
    <property type="match status" value="2"/>
</dbReference>
<comment type="caution">
    <text evidence="5">The sequence shown here is derived from an EMBL/GenBank/DDBJ whole genome shotgun (WGS) entry which is preliminary data.</text>
</comment>
<feature type="region of interest" description="Disordered" evidence="3">
    <location>
        <begin position="840"/>
        <end position="874"/>
    </location>
</feature>
<dbReference type="InterPro" id="IPR011990">
    <property type="entry name" value="TPR-like_helical_dom_sf"/>
</dbReference>
<dbReference type="EMBL" id="BPVZ01000044">
    <property type="protein sequence ID" value="GKV15713.1"/>
    <property type="molecule type" value="Genomic_DNA"/>
</dbReference>
<accession>A0AAV5JM67</accession>
<evidence type="ECO:0000313" key="5">
    <source>
        <dbReference type="EMBL" id="GKV15713.1"/>
    </source>
</evidence>
<feature type="domain" description="PROP1-like PPR" evidence="4">
    <location>
        <begin position="403"/>
        <end position="552"/>
    </location>
</feature>
<evidence type="ECO:0000256" key="3">
    <source>
        <dbReference type="SAM" id="MobiDB-lite"/>
    </source>
</evidence>
<dbReference type="Pfam" id="PF17177">
    <property type="entry name" value="PPR_long"/>
    <property type="match status" value="1"/>
</dbReference>
<dbReference type="AlphaFoldDB" id="A0AAV5JM67"/>
<keyword evidence="1" id="KW-0677">Repeat</keyword>
<dbReference type="Pfam" id="PF01535">
    <property type="entry name" value="PPR"/>
    <property type="match status" value="2"/>
</dbReference>
<sequence>MSRAKGLSALFRAAAAGRRAGDAHLPDLVNCLDAAVPSSSTSIKHSVNLPEPAKSCRKSLGDVGLSSQLLESSLASEDSSNQLKQQISFIICDNTSDGSPDSGGTSNDNYSGSLDIPWLELMSNKNLLIKRKLVSRERKQKWVFKMSQVPRFKQLIKLCGEKLGSEATLQVFGKLGRKTGVKEYNSLIAMCVVMARTTDDEDVALVEMSKAYRIFEKMREQGYQLDEGTYGPLLMYFIERGMIEEFHFFCGSIKDGNPNSLPRLGYYEMLLWISVDNEEMIQQLCDYIAADDEENIQLKENYLLALSETQRTNDLLRVLEIIDITKFSDLNTSNIFKLLGRLSLESLAEKFLLALKSIDSGSEKILKLIFSYASCIPNLAVEDVVLKFESLCVKFEIRPSLESYQELIKYCCGSHKVQMALDIVDQICEDGLSLSIDTLNCILNASEENYEYNLVWRIYSVICHHNLKPNAETFRSMINLSVKMKDFDGAYAMLNDSKKMNIEPVASMYNAIMAGYFREKNISAGLRVLKQMKLDGVKPDPQTYSYLIGFCDSEKDIIKYYKELKCSGIPVTKHIFMSLVNAYAACGQFEKAKQVLLDERIPVKILNELKSVLISALASNGQMADALDLYEKIKQAGGNLEPKAVISLIEYLHSQGDLNLMLQLLEELHDQGYWIDGCCRVVTFCVRKKHLSTAIDLLKQLKDKFYDDELAAEVLFDETFAIIAEEEPADVQFGVDLLQAIKTNIGISPSRKCLDFLLNACVKAKDLQNSLLVWEEYKIAGLPYNVLNFLRMYQALLACGDHKSAEVMQTKIPKDDPDVRDIIKAFQVTYPHFLEGEKEGTYAKSAPAKANKKPQVEEKKKNKKKKKKKKKPEK</sequence>
<dbReference type="PANTHER" id="PTHR47262:SF1">
    <property type="entry name" value="OS02G0132600 PROTEIN"/>
    <property type="match status" value="1"/>
</dbReference>
<gene>
    <name evidence="5" type="ORF">SLEP1_g26475</name>
</gene>
<protein>
    <recommendedName>
        <fullName evidence="4">PROP1-like PPR domain-containing protein</fullName>
    </recommendedName>
</protein>
<evidence type="ECO:0000313" key="6">
    <source>
        <dbReference type="Proteomes" id="UP001054252"/>
    </source>
</evidence>
<evidence type="ECO:0000256" key="1">
    <source>
        <dbReference type="ARBA" id="ARBA00022737"/>
    </source>
</evidence>